<evidence type="ECO:0000256" key="2">
    <source>
        <dbReference type="ARBA" id="ARBA00022729"/>
    </source>
</evidence>
<keyword evidence="6" id="KW-1185">Reference proteome</keyword>
<reference evidence="5 6" key="1">
    <citation type="submission" date="2016-11" db="EMBL/GenBank/DDBJ databases">
        <title>Trade-off between light-utilization and light-protection in marine flavobacteria.</title>
        <authorList>
            <person name="Kumagai Y."/>
        </authorList>
    </citation>
    <scope>NUCLEOTIDE SEQUENCE [LARGE SCALE GENOMIC DNA]</scope>
    <source>
        <strain evidence="5 6">JCM 17109</strain>
    </source>
</reference>
<evidence type="ECO:0000313" key="6">
    <source>
        <dbReference type="Proteomes" id="UP000239532"/>
    </source>
</evidence>
<evidence type="ECO:0000259" key="4">
    <source>
        <dbReference type="PROSITE" id="PS51762"/>
    </source>
</evidence>
<sequence length="523" mass="58212">MFVYRSFLFAVLLAFSSAQAQQMPVDFSEDEDVFTGFSGAVFSQANDPQNNSNPVGRFQNSGNQAFEGFFIDLDRPIDTDEDKIINLRVYVTDAQAHSILLKLERGTDNDIEVPKGIPAGAANRWVDLSFDFGNAVVSGTNTVINANGSYDRLTIFLEPNENKAGTFFIDDIDDGSTPTGQNMIDIVYDQLVWSDEFETTAGAKQPIDPENWFHQTQLPAGGSWFNGEQQHYTDRIDNSYMEDGFLYINAKRETFTDQGETKQYTSARLNSKFAFTYGRVDVRAKLPLGDGTWPAIWTLGKNINEDGGFWDDEFGTVNWPAPGEIDIMEHGLAAPNEVSSALHTPSSFGNTVNVKKRILENVADNFYVYSMNWSPNQITFLIDDVPYYTYSPTVKDDSTYPFTKDQYILLNVAMGGIAGNIDPNFTESPMVIDYVRVYQQGTASIGDEELNKIQLFPNPATDLVSIQSVNPIETIEIYSILGSKIQTLQTSNNSFSVSSLSSGMYLVKLFSGTATSTKRLMVK</sequence>
<accession>A0A2S9WWV8</accession>
<name>A0A2S9WWV8_9FLAO</name>
<dbReference type="SUPFAM" id="SSF49899">
    <property type="entry name" value="Concanavalin A-like lectins/glucanases"/>
    <property type="match status" value="1"/>
</dbReference>
<proteinExistence type="inferred from homology"/>
<dbReference type="EMBL" id="MQUC01000003">
    <property type="protein sequence ID" value="PRP67969.1"/>
    <property type="molecule type" value="Genomic_DNA"/>
</dbReference>
<dbReference type="PANTHER" id="PTHR10963:SF55">
    <property type="entry name" value="GLYCOSIDE HYDROLASE FAMILY 16 PROTEIN"/>
    <property type="match status" value="1"/>
</dbReference>
<dbReference type="PROSITE" id="PS51762">
    <property type="entry name" value="GH16_2"/>
    <property type="match status" value="1"/>
</dbReference>
<feature type="chain" id="PRO_5015748111" evidence="3">
    <location>
        <begin position="21"/>
        <end position="523"/>
    </location>
</feature>
<organism evidence="5 6">
    <name type="scientific">Nonlabens agnitus</name>
    <dbReference type="NCBI Taxonomy" id="870484"/>
    <lineage>
        <taxon>Bacteria</taxon>
        <taxon>Pseudomonadati</taxon>
        <taxon>Bacteroidota</taxon>
        <taxon>Flavobacteriia</taxon>
        <taxon>Flavobacteriales</taxon>
        <taxon>Flavobacteriaceae</taxon>
        <taxon>Nonlabens</taxon>
    </lineage>
</organism>
<evidence type="ECO:0000256" key="1">
    <source>
        <dbReference type="ARBA" id="ARBA00006865"/>
    </source>
</evidence>
<dbReference type="Proteomes" id="UP000239532">
    <property type="component" value="Unassembled WGS sequence"/>
</dbReference>
<dbReference type="RefSeq" id="WP_105983658.1">
    <property type="nucleotide sequence ID" value="NZ_MQUC01000003.1"/>
</dbReference>
<dbReference type="PANTHER" id="PTHR10963">
    <property type="entry name" value="GLYCOSYL HYDROLASE-RELATED"/>
    <property type="match status" value="1"/>
</dbReference>
<dbReference type="AlphaFoldDB" id="A0A2S9WWV8"/>
<feature type="domain" description="GH16" evidence="4">
    <location>
        <begin position="170"/>
        <end position="443"/>
    </location>
</feature>
<feature type="signal peptide" evidence="3">
    <location>
        <begin position="1"/>
        <end position="20"/>
    </location>
</feature>
<dbReference type="Gene3D" id="2.60.120.200">
    <property type="match status" value="1"/>
</dbReference>
<dbReference type="Pfam" id="PF00722">
    <property type="entry name" value="Glyco_hydro_16"/>
    <property type="match status" value="1"/>
</dbReference>
<dbReference type="InterPro" id="IPR026444">
    <property type="entry name" value="Secre_tail"/>
</dbReference>
<dbReference type="InterPro" id="IPR013320">
    <property type="entry name" value="ConA-like_dom_sf"/>
</dbReference>
<dbReference type="OrthoDB" id="9809583at2"/>
<dbReference type="GO" id="GO:0004553">
    <property type="term" value="F:hydrolase activity, hydrolyzing O-glycosyl compounds"/>
    <property type="evidence" value="ECO:0007669"/>
    <property type="project" value="InterPro"/>
</dbReference>
<comment type="caution">
    <text evidence="5">The sequence shown here is derived from an EMBL/GenBank/DDBJ whole genome shotgun (WGS) entry which is preliminary data.</text>
</comment>
<protein>
    <submittedName>
        <fullName evidence="5">Beta-glucanase</fullName>
    </submittedName>
</protein>
<dbReference type="Pfam" id="PF18962">
    <property type="entry name" value="Por_Secre_tail"/>
    <property type="match status" value="1"/>
</dbReference>
<evidence type="ECO:0000256" key="3">
    <source>
        <dbReference type="SAM" id="SignalP"/>
    </source>
</evidence>
<gene>
    <name evidence="5" type="ORF">BST86_13155</name>
</gene>
<comment type="similarity">
    <text evidence="1">Belongs to the glycosyl hydrolase 16 family.</text>
</comment>
<dbReference type="InterPro" id="IPR050546">
    <property type="entry name" value="Glycosyl_Hydrlase_16"/>
</dbReference>
<dbReference type="InterPro" id="IPR000757">
    <property type="entry name" value="Beta-glucanase-like"/>
</dbReference>
<evidence type="ECO:0000313" key="5">
    <source>
        <dbReference type="EMBL" id="PRP67969.1"/>
    </source>
</evidence>
<dbReference type="CDD" id="cd08023">
    <property type="entry name" value="GH16_laminarinase_like"/>
    <property type="match status" value="1"/>
</dbReference>
<dbReference type="GO" id="GO:0005975">
    <property type="term" value="P:carbohydrate metabolic process"/>
    <property type="evidence" value="ECO:0007669"/>
    <property type="project" value="InterPro"/>
</dbReference>
<keyword evidence="2 3" id="KW-0732">Signal</keyword>
<dbReference type="NCBIfam" id="TIGR04183">
    <property type="entry name" value="Por_Secre_tail"/>
    <property type="match status" value="1"/>
</dbReference>